<protein>
    <recommendedName>
        <fullName evidence="4">Glycosyltransferase RgtA/B/C/D-like domain-containing protein</fullName>
    </recommendedName>
</protein>
<dbReference type="OrthoDB" id="9133572at2"/>
<organism evidence="2 3">
    <name type="scientific">Helicobacter marmotae</name>
    <dbReference type="NCBI Taxonomy" id="152490"/>
    <lineage>
        <taxon>Bacteria</taxon>
        <taxon>Pseudomonadati</taxon>
        <taxon>Campylobacterota</taxon>
        <taxon>Epsilonproteobacteria</taxon>
        <taxon>Campylobacterales</taxon>
        <taxon>Helicobacteraceae</taxon>
        <taxon>Helicobacter</taxon>
    </lineage>
</organism>
<keyword evidence="1" id="KW-0812">Transmembrane</keyword>
<reference evidence="2 3" key="1">
    <citation type="submission" date="2018-04" db="EMBL/GenBank/DDBJ databases">
        <title>Novel Campyloabacter and Helicobacter Species and Strains.</title>
        <authorList>
            <person name="Mannion A.J."/>
            <person name="Shen Z."/>
            <person name="Fox J.G."/>
        </authorList>
    </citation>
    <scope>NUCLEOTIDE SEQUENCE [LARGE SCALE GENOMIC DNA]</scope>
    <source>
        <strain evidence="2 3">MIT 98-6070</strain>
    </source>
</reference>
<dbReference type="Proteomes" id="UP000256599">
    <property type="component" value="Unassembled WGS sequence"/>
</dbReference>
<feature type="transmembrane region" description="Helical" evidence="1">
    <location>
        <begin position="262"/>
        <end position="283"/>
    </location>
</feature>
<keyword evidence="1" id="KW-0472">Membrane</keyword>
<feature type="transmembrane region" description="Helical" evidence="1">
    <location>
        <begin position="385"/>
        <end position="406"/>
    </location>
</feature>
<dbReference type="RefSeq" id="WP_104699242.1">
    <property type="nucleotide sequence ID" value="NZ_FZPP01000003.1"/>
</dbReference>
<evidence type="ECO:0000256" key="1">
    <source>
        <dbReference type="SAM" id="Phobius"/>
    </source>
</evidence>
<feature type="transmembrane region" description="Helical" evidence="1">
    <location>
        <begin position="195"/>
        <end position="214"/>
    </location>
</feature>
<dbReference type="EMBL" id="NXLR01000001">
    <property type="protein sequence ID" value="RDU61019.1"/>
    <property type="molecule type" value="Genomic_DNA"/>
</dbReference>
<dbReference type="AlphaFoldDB" id="A0A3D8I791"/>
<sequence>MYKTYDKCIFALFVVFCALFYANSFRGVFIDVESHIPATILAQKYGYDLAGYGLSFVSADGVEHTYGAGAFEILDKNITPHSFSHYTSTIGLQGFIYAAIYQALSPFFDTLKPLYAINALLNAAALSLLLVLIARIFSLGFGVVFACSLFAPWVIKFNTSLYFSFTSFILPSICAFSLYLVLFSTMSGGGDKEKVRGKLMALFLGYGFCVALRASLSYEFITSIVAFSLSPFLIAALYSLLNKNTHCPSMKILPLKKSILAFLLLLLASILGFACVFIYHTYIRGGGDFLLGLKDIYERDFLRRMIGGKGENFTHPLIIESLNASIFNVIKTYLNFQPIKYLLPLCVFVILKEQNTSYKSFYIALLVCFYLPALSWFIFGKAHSYVHTHFCFVLYYLGFVASLMYIPAHSLYLTYKEKYAKTQT</sequence>
<evidence type="ECO:0000313" key="2">
    <source>
        <dbReference type="EMBL" id="RDU61019.1"/>
    </source>
</evidence>
<proteinExistence type="predicted"/>
<feature type="transmembrane region" description="Helical" evidence="1">
    <location>
        <begin position="333"/>
        <end position="351"/>
    </location>
</feature>
<evidence type="ECO:0008006" key="4">
    <source>
        <dbReference type="Google" id="ProtNLM"/>
    </source>
</evidence>
<feature type="transmembrane region" description="Helical" evidence="1">
    <location>
        <begin position="220"/>
        <end position="241"/>
    </location>
</feature>
<feature type="transmembrane region" description="Helical" evidence="1">
    <location>
        <begin position="161"/>
        <end position="183"/>
    </location>
</feature>
<name>A0A3D8I791_9HELI</name>
<gene>
    <name evidence="2" type="ORF">CQA63_00485</name>
</gene>
<evidence type="ECO:0000313" key="3">
    <source>
        <dbReference type="Proteomes" id="UP000256599"/>
    </source>
</evidence>
<feature type="transmembrane region" description="Helical" evidence="1">
    <location>
        <begin position="360"/>
        <end position="379"/>
    </location>
</feature>
<keyword evidence="1" id="KW-1133">Transmembrane helix</keyword>
<keyword evidence="3" id="KW-1185">Reference proteome</keyword>
<comment type="caution">
    <text evidence="2">The sequence shown here is derived from an EMBL/GenBank/DDBJ whole genome shotgun (WGS) entry which is preliminary data.</text>
</comment>
<accession>A0A3D8I791</accession>